<keyword evidence="4" id="KW-1185">Reference proteome</keyword>
<evidence type="ECO:0008006" key="5">
    <source>
        <dbReference type="Google" id="ProtNLM"/>
    </source>
</evidence>
<feature type="region of interest" description="Disordered" evidence="1">
    <location>
        <begin position="20"/>
        <end position="50"/>
    </location>
</feature>
<dbReference type="EMBL" id="FNIC01000009">
    <property type="protein sequence ID" value="SDO48848.1"/>
    <property type="molecule type" value="Genomic_DNA"/>
</dbReference>
<reference evidence="3 4" key="1">
    <citation type="submission" date="2016-10" db="EMBL/GenBank/DDBJ databases">
        <authorList>
            <person name="de Groot N.N."/>
        </authorList>
    </citation>
    <scope>NUCLEOTIDE SEQUENCE [LARGE SCALE GENOMIC DNA]</scope>
    <source>
        <strain evidence="3 4">CGMCC 1.11147</strain>
    </source>
</reference>
<gene>
    <name evidence="3" type="ORF">SAMN05192576_4104</name>
</gene>
<name>A0A1H0JYH9_9ACTN</name>
<evidence type="ECO:0000256" key="1">
    <source>
        <dbReference type="SAM" id="MobiDB-lite"/>
    </source>
</evidence>
<feature type="signal peptide" evidence="2">
    <location>
        <begin position="1"/>
        <end position="21"/>
    </location>
</feature>
<feature type="region of interest" description="Disordered" evidence="1">
    <location>
        <begin position="152"/>
        <end position="172"/>
    </location>
</feature>
<dbReference type="Proteomes" id="UP000199004">
    <property type="component" value="Unassembled WGS sequence"/>
</dbReference>
<dbReference type="AlphaFoldDB" id="A0A1H0JYH9"/>
<evidence type="ECO:0000313" key="3">
    <source>
        <dbReference type="EMBL" id="SDO48848.1"/>
    </source>
</evidence>
<sequence length="172" mass="17670">MRFPRLLIAALALAAALTACSGDDKPEGDDPPASTSPATDDPNAPGAQGPCKVKIEVEGAATASWEGRGTVRVGDADGPEAIYQAVNGDNLLMAYAEGPDFPTSVTVTVGDRTFANKPGSAEGLDIRGDRSGIDLDFTALDVEGAEAGVTATFDCSSTPDKDKKKKNKKNKG</sequence>
<dbReference type="STRING" id="1005944.SAMN05192576_4104"/>
<protein>
    <recommendedName>
        <fullName evidence="5">Lipoprotein antigen</fullName>
    </recommendedName>
</protein>
<organism evidence="3 4">
    <name type="scientific">Nocardioides szechwanensis</name>
    <dbReference type="NCBI Taxonomy" id="1005944"/>
    <lineage>
        <taxon>Bacteria</taxon>
        <taxon>Bacillati</taxon>
        <taxon>Actinomycetota</taxon>
        <taxon>Actinomycetes</taxon>
        <taxon>Propionibacteriales</taxon>
        <taxon>Nocardioidaceae</taxon>
        <taxon>Nocardioides</taxon>
    </lineage>
</organism>
<keyword evidence="2" id="KW-0732">Signal</keyword>
<feature type="compositionally biased region" description="Basic residues" evidence="1">
    <location>
        <begin position="163"/>
        <end position="172"/>
    </location>
</feature>
<feature type="chain" id="PRO_5011529752" description="Lipoprotein antigen" evidence="2">
    <location>
        <begin position="22"/>
        <end position="172"/>
    </location>
</feature>
<evidence type="ECO:0000256" key="2">
    <source>
        <dbReference type="SAM" id="SignalP"/>
    </source>
</evidence>
<dbReference type="RefSeq" id="WP_091026672.1">
    <property type="nucleotide sequence ID" value="NZ_BKAE01000014.1"/>
</dbReference>
<accession>A0A1H0JYH9</accession>
<evidence type="ECO:0000313" key="4">
    <source>
        <dbReference type="Proteomes" id="UP000199004"/>
    </source>
</evidence>
<dbReference type="PROSITE" id="PS51257">
    <property type="entry name" value="PROKAR_LIPOPROTEIN"/>
    <property type="match status" value="1"/>
</dbReference>
<proteinExistence type="predicted"/>